<name>A0A7J6H9U9_CANSA</name>
<dbReference type="InterPro" id="IPR056139">
    <property type="entry name" value="DUF7722"/>
</dbReference>
<dbReference type="Pfam" id="PF24847">
    <property type="entry name" value="DUF7722"/>
    <property type="match status" value="1"/>
</dbReference>
<dbReference type="Proteomes" id="UP000583929">
    <property type="component" value="Unassembled WGS sequence"/>
</dbReference>
<reference evidence="2 3" key="1">
    <citation type="journal article" date="2020" name="bioRxiv">
        <title>Sequence and annotation of 42 cannabis genomes reveals extensive copy number variation in cannabinoid synthesis and pathogen resistance genes.</title>
        <authorList>
            <person name="Mckernan K.J."/>
            <person name="Helbert Y."/>
            <person name="Kane L.T."/>
            <person name="Ebling H."/>
            <person name="Zhang L."/>
            <person name="Liu B."/>
            <person name="Eaton Z."/>
            <person name="Mclaughlin S."/>
            <person name="Kingan S."/>
            <person name="Baybayan P."/>
            <person name="Concepcion G."/>
            <person name="Jordan M."/>
            <person name="Riva A."/>
            <person name="Barbazuk W."/>
            <person name="Harkins T."/>
        </authorList>
    </citation>
    <scope>NUCLEOTIDE SEQUENCE [LARGE SCALE GENOMIC DNA]</scope>
    <source>
        <strain evidence="3">cv. Jamaican Lion 4</strain>
        <tissue evidence="2">Leaf</tissue>
    </source>
</reference>
<dbReference type="PANTHER" id="PTHR33513">
    <property type="entry name" value="OS06G0523300 PROTEIN"/>
    <property type="match status" value="1"/>
</dbReference>
<comment type="caution">
    <text evidence="2">The sequence shown here is derived from an EMBL/GenBank/DDBJ whole genome shotgun (WGS) entry which is preliminary data.</text>
</comment>
<evidence type="ECO:0000259" key="1">
    <source>
        <dbReference type="Pfam" id="PF24847"/>
    </source>
</evidence>
<protein>
    <recommendedName>
        <fullName evidence="1">DUF7722 domain-containing protein</fullName>
    </recommendedName>
</protein>
<dbReference type="OMA" id="CKEMERG"/>
<gene>
    <name evidence="2" type="ORF">G4B88_016549</name>
</gene>
<accession>A0A803Q7I3</accession>
<dbReference type="OrthoDB" id="1176053at2759"/>
<evidence type="ECO:0000313" key="2">
    <source>
        <dbReference type="EMBL" id="KAF4391239.1"/>
    </source>
</evidence>
<proteinExistence type="predicted"/>
<sequence length="87" mass="10401">MPLKWLLNFGFTQVMGKSPEVVLNSKEEYPNGFQLPLHYPNYKKEDYEKMEEWRLDLLLKEYGITLKGSLDDKRNFAMGAFLWPHQF</sequence>
<feature type="domain" description="DUF7722" evidence="1">
    <location>
        <begin position="39"/>
        <end position="84"/>
    </location>
</feature>
<keyword evidence="3" id="KW-1185">Reference proteome</keyword>
<dbReference type="PANTHER" id="PTHR33513:SF21">
    <property type="entry name" value="JMJN DOMAIN-CONTAINING PROTEIN"/>
    <property type="match status" value="1"/>
</dbReference>
<dbReference type="EMBL" id="JAATIQ010000060">
    <property type="protein sequence ID" value="KAF4391239.1"/>
    <property type="molecule type" value="Genomic_DNA"/>
</dbReference>
<dbReference type="AlphaFoldDB" id="A0A7J6H9U9"/>
<accession>A0A7J6H9U9</accession>
<organism evidence="2 3">
    <name type="scientific">Cannabis sativa</name>
    <name type="common">Hemp</name>
    <name type="synonym">Marijuana</name>
    <dbReference type="NCBI Taxonomy" id="3483"/>
    <lineage>
        <taxon>Eukaryota</taxon>
        <taxon>Viridiplantae</taxon>
        <taxon>Streptophyta</taxon>
        <taxon>Embryophyta</taxon>
        <taxon>Tracheophyta</taxon>
        <taxon>Spermatophyta</taxon>
        <taxon>Magnoliopsida</taxon>
        <taxon>eudicotyledons</taxon>
        <taxon>Gunneridae</taxon>
        <taxon>Pentapetalae</taxon>
        <taxon>rosids</taxon>
        <taxon>fabids</taxon>
        <taxon>Rosales</taxon>
        <taxon>Cannabaceae</taxon>
        <taxon>Cannabis</taxon>
    </lineage>
</organism>
<evidence type="ECO:0000313" key="3">
    <source>
        <dbReference type="Proteomes" id="UP000583929"/>
    </source>
</evidence>